<evidence type="ECO:0000313" key="7">
    <source>
        <dbReference type="EMBL" id="MEQ2440832.1"/>
    </source>
</evidence>
<gene>
    <name evidence="7" type="primary">ytvI</name>
    <name evidence="7" type="ORF">WMO26_08355</name>
</gene>
<dbReference type="PANTHER" id="PTHR21716">
    <property type="entry name" value="TRANSMEMBRANE PROTEIN"/>
    <property type="match status" value="1"/>
</dbReference>
<dbReference type="RefSeq" id="WP_349219562.1">
    <property type="nucleotide sequence ID" value="NZ_JBBMFD010000013.1"/>
</dbReference>
<feature type="transmembrane region" description="Helical" evidence="6">
    <location>
        <begin position="326"/>
        <end position="348"/>
    </location>
</feature>
<name>A0ABV1E0J4_9FIRM</name>
<keyword evidence="3 6" id="KW-0812">Transmembrane</keyword>
<proteinExistence type="inferred from homology"/>
<dbReference type="NCBIfam" id="TIGR02872">
    <property type="entry name" value="spore_ytvI"/>
    <property type="match status" value="1"/>
</dbReference>
<dbReference type="InterPro" id="IPR002549">
    <property type="entry name" value="AI-2E-like"/>
</dbReference>
<evidence type="ECO:0000256" key="5">
    <source>
        <dbReference type="ARBA" id="ARBA00023136"/>
    </source>
</evidence>
<feature type="transmembrane region" description="Helical" evidence="6">
    <location>
        <begin position="12"/>
        <end position="30"/>
    </location>
</feature>
<evidence type="ECO:0000256" key="2">
    <source>
        <dbReference type="ARBA" id="ARBA00009773"/>
    </source>
</evidence>
<feature type="transmembrane region" description="Helical" evidence="6">
    <location>
        <begin position="252"/>
        <end position="279"/>
    </location>
</feature>
<evidence type="ECO:0000256" key="1">
    <source>
        <dbReference type="ARBA" id="ARBA00004141"/>
    </source>
</evidence>
<dbReference type="EMBL" id="JBBMFD010000013">
    <property type="protein sequence ID" value="MEQ2440832.1"/>
    <property type="molecule type" value="Genomic_DNA"/>
</dbReference>
<organism evidence="7 8">
    <name type="scientific">Solibaculum intestinale</name>
    <dbReference type="NCBI Taxonomy" id="3133165"/>
    <lineage>
        <taxon>Bacteria</taxon>
        <taxon>Bacillati</taxon>
        <taxon>Bacillota</taxon>
        <taxon>Clostridia</taxon>
        <taxon>Eubacteriales</taxon>
        <taxon>Oscillospiraceae</taxon>
        <taxon>Solibaculum</taxon>
    </lineage>
</organism>
<keyword evidence="8" id="KW-1185">Reference proteome</keyword>
<comment type="subcellular location">
    <subcellularLocation>
        <location evidence="1">Membrane</location>
        <topology evidence="1">Multi-pass membrane protein</topology>
    </subcellularLocation>
</comment>
<feature type="transmembrane region" description="Helical" evidence="6">
    <location>
        <begin position="36"/>
        <end position="55"/>
    </location>
</feature>
<evidence type="ECO:0000313" key="8">
    <source>
        <dbReference type="Proteomes" id="UP001489509"/>
    </source>
</evidence>
<reference evidence="7 8" key="1">
    <citation type="submission" date="2024-03" db="EMBL/GenBank/DDBJ databases">
        <title>Human intestinal bacterial collection.</title>
        <authorList>
            <person name="Pauvert C."/>
            <person name="Hitch T.C.A."/>
            <person name="Clavel T."/>
        </authorList>
    </citation>
    <scope>NUCLEOTIDE SEQUENCE [LARGE SCALE GENOMIC DNA]</scope>
    <source>
        <strain evidence="7 8">CLA-JM-H44</strain>
    </source>
</reference>
<feature type="transmembrane region" description="Helical" evidence="6">
    <location>
        <begin position="169"/>
        <end position="190"/>
    </location>
</feature>
<comment type="caution">
    <text evidence="7">The sequence shown here is derived from an EMBL/GenBank/DDBJ whole genome shotgun (WGS) entry which is preliminary data.</text>
</comment>
<dbReference type="Pfam" id="PF01594">
    <property type="entry name" value="AI-2E_transport"/>
    <property type="match status" value="1"/>
</dbReference>
<evidence type="ECO:0000256" key="3">
    <source>
        <dbReference type="ARBA" id="ARBA00022692"/>
    </source>
</evidence>
<dbReference type="InterPro" id="IPR014227">
    <property type="entry name" value="YtvI-like"/>
</dbReference>
<keyword evidence="5 6" id="KW-0472">Membrane</keyword>
<sequence length="361" mass="40093">MQLQRIERRRAFLINVAYIAILIAIAFLAIKYLILWIMPFVIGFGVAFVLQRPIVWLSEKTRMNRRLAAVLLVFVTMAVLVTVLLVVGYQVYAELLSLLRKLPEMVQSAFPSITKGIEEAFSGLTSTLSPDAAEQLASMLEGAAGSLQSQLISLSGSMLSWLGHGVTQLPSFLISLLVTIIATFFLSMDYRRVVDFIRRQIPERHQALVTTIKETFVSTILKVLRAYLIIMTITFVELSLLLTFWVQVDYAVILAGVIALVDILPILGCGTVLIPWAVVAAIMGDWMLAIKIATSYGVITIIRNVIEPKIVGQQIGLHPLVTLFCMYFGLQVLGVLGMFLVPVTVILLKKVQDSGQIKIWK</sequence>
<feature type="transmembrane region" description="Helical" evidence="6">
    <location>
        <begin position="67"/>
        <end position="92"/>
    </location>
</feature>
<keyword evidence="4 6" id="KW-1133">Transmembrane helix</keyword>
<evidence type="ECO:0000256" key="6">
    <source>
        <dbReference type="SAM" id="Phobius"/>
    </source>
</evidence>
<dbReference type="Proteomes" id="UP001489509">
    <property type="component" value="Unassembled WGS sequence"/>
</dbReference>
<comment type="similarity">
    <text evidence="2">Belongs to the autoinducer-2 exporter (AI-2E) (TC 2.A.86) family.</text>
</comment>
<protein>
    <submittedName>
        <fullName evidence="7">Sporulation integral membrane protein YtvI</fullName>
    </submittedName>
</protein>
<evidence type="ECO:0000256" key="4">
    <source>
        <dbReference type="ARBA" id="ARBA00022989"/>
    </source>
</evidence>
<dbReference type="PANTHER" id="PTHR21716:SF68">
    <property type="entry name" value="TRANSPORT PROTEIN YTVI-RELATED"/>
    <property type="match status" value="1"/>
</dbReference>
<feature type="transmembrane region" description="Helical" evidence="6">
    <location>
        <begin position="286"/>
        <end position="306"/>
    </location>
</feature>
<feature type="transmembrane region" description="Helical" evidence="6">
    <location>
        <begin position="226"/>
        <end position="246"/>
    </location>
</feature>
<accession>A0ABV1E0J4</accession>